<evidence type="ECO:0000313" key="1">
    <source>
        <dbReference type="EMBL" id="PPE03622.1"/>
    </source>
</evidence>
<reference evidence="1 2" key="1">
    <citation type="submission" date="2017-11" db="EMBL/GenBank/DDBJ databases">
        <title>Comparative genomic analysis of Holospora spp., intranuclear symbionts of paramecia.</title>
        <authorList>
            <person name="Garushyants S.K."/>
            <person name="Beliavskaya A."/>
            <person name="Malko D.B."/>
            <person name="Logacheva M.D."/>
            <person name="Rautian M.S."/>
            <person name="Gelfand M.S."/>
        </authorList>
    </citation>
    <scope>NUCLEOTIDE SEQUENCE [LARGE SCALE GENOMIC DNA]</scope>
    <source>
        <strain evidence="2">02AZ16</strain>
    </source>
</reference>
<dbReference type="EMBL" id="PHHC01000086">
    <property type="protein sequence ID" value="PPE03622.1"/>
    <property type="molecule type" value="Genomic_DNA"/>
</dbReference>
<protein>
    <submittedName>
        <fullName evidence="1">Uncharacterized protein</fullName>
    </submittedName>
</protein>
<keyword evidence="2" id="KW-1185">Reference proteome</keyword>
<comment type="caution">
    <text evidence="1">The sequence shown here is derived from an EMBL/GenBank/DDBJ whole genome shotgun (WGS) entry which is preliminary data.</text>
</comment>
<proteinExistence type="predicted"/>
<organism evidence="1 2">
    <name type="scientific">Holospora curviuscula</name>
    <dbReference type="NCBI Taxonomy" id="1082868"/>
    <lineage>
        <taxon>Bacteria</taxon>
        <taxon>Pseudomonadati</taxon>
        <taxon>Pseudomonadota</taxon>
        <taxon>Alphaproteobacteria</taxon>
        <taxon>Holosporales</taxon>
        <taxon>Holosporaceae</taxon>
        <taxon>Holospora</taxon>
    </lineage>
</organism>
<accession>A0A2S5R8V7</accession>
<name>A0A2S5R8V7_9PROT</name>
<sequence length="184" mass="20817">MGVNHCGIPHDSFRISIYCKGIENHFPHTDFGSSYQLLMNPRAFPRKILARDATAHFSGNPHHGIDKFPVIVYQYVLNLFLSQTSFLLFLPIGRLESLAILSSVVTKRINLITLNYKCRHTLVYFINIPANDAVAAMSLMGLGLSEGRFFKTSVFETISIDIFFLTKILQIFSYLRSDLLSPSL</sequence>
<dbReference type="AlphaFoldDB" id="A0A2S5R8V7"/>
<gene>
    <name evidence="1" type="ORF">HCUR_00919</name>
</gene>
<evidence type="ECO:0000313" key="2">
    <source>
        <dbReference type="Proteomes" id="UP000239425"/>
    </source>
</evidence>
<dbReference type="RefSeq" id="WP_165780750.1">
    <property type="nucleotide sequence ID" value="NZ_PHHC01000086.1"/>
</dbReference>
<dbReference type="Proteomes" id="UP000239425">
    <property type="component" value="Unassembled WGS sequence"/>
</dbReference>